<evidence type="ECO:0000256" key="1">
    <source>
        <dbReference type="ARBA" id="ARBA00004651"/>
    </source>
</evidence>
<evidence type="ECO:0000256" key="9">
    <source>
        <dbReference type="SAM" id="Phobius"/>
    </source>
</evidence>
<keyword evidence="5 9" id="KW-0812">Transmembrane</keyword>
<proteinExistence type="predicted"/>
<dbReference type="EMBL" id="CADCWF010000160">
    <property type="protein sequence ID" value="CAA9560930.1"/>
    <property type="molecule type" value="Genomic_DNA"/>
</dbReference>
<evidence type="ECO:0000256" key="5">
    <source>
        <dbReference type="ARBA" id="ARBA00022692"/>
    </source>
</evidence>
<name>A0A6J4UVB2_9BACT</name>
<feature type="transmembrane region" description="Helical" evidence="9">
    <location>
        <begin position="6"/>
        <end position="24"/>
    </location>
</feature>
<feature type="transmembrane region" description="Helical" evidence="9">
    <location>
        <begin position="33"/>
        <end position="52"/>
    </location>
</feature>
<keyword evidence="2" id="KW-0813">Transport</keyword>
<reference evidence="11" key="1">
    <citation type="submission" date="2020-02" db="EMBL/GenBank/DDBJ databases">
        <authorList>
            <person name="Meier V. D."/>
        </authorList>
    </citation>
    <scope>NUCLEOTIDE SEQUENCE</scope>
    <source>
        <strain evidence="11">AVDCRST_MAG59</strain>
    </source>
</reference>
<dbReference type="AlphaFoldDB" id="A0A6J4UVB2"/>
<organism evidence="11">
    <name type="scientific">uncultured Thermomicrobiales bacterium</name>
    <dbReference type="NCBI Taxonomy" id="1645740"/>
    <lineage>
        <taxon>Bacteria</taxon>
        <taxon>Pseudomonadati</taxon>
        <taxon>Thermomicrobiota</taxon>
        <taxon>Thermomicrobia</taxon>
        <taxon>Thermomicrobiales</taxon>
        <taxon>environmental samples</taxon>
    </lineage>
</organism>
<evidence type="ECO:0000256" key="4">
    <source>
        <dbReference type="ARBA" id="ARBA00022475"/>
    </source>
</evidence>
<keyword evidence="3" id="KW-0050">Antiport</keyword>
<evidence type="ECO:0000256" key="7">
    <source>
        <dbReference type="ARBA" id="ARBA00023065"/>
    </source>
</evidence>
<feature type="transmembrane region" description="Helical" evidence="9">
    <location>
        <begin position="58"/>
        <end position="80"/>
    </location>
</feature>
<evidence type="ECO:0000259" key="10">
    <source>
        <dbReference type="Pfam" id="PF00999"/>
    </source>
</evidence>
<feature type="transmembrane region" description="Helical" evidence="9">
    <location>
        <begin position="232"/>
        <end position="263"/>
    </location>
</feature>
<dbReference type="GO" id="GO:0005886">
    <property type="term" value="C:plasma membrane"/>
    <property type="evidence" value="ECO:0007669"/>
    <property type="project" value="UniProtKB-SubCell"/>
</dbReference>
<evidence type="ECO:0000256" key="8">
    <source>
        <dbReference type="ARBA" id="ARBA00023136"/>
    </source>
</evidence>
<dbReference type="Pfam" id="PF00999">
    <property type="entry name" value="Na_H_Exchanger"/>
    <property type="match status" value="1"/>
</dbReference>
<feature type="transmembrane region" description="Helical" evidence="9">
    <location>
        <begin position="101"/>
        <end position="130"/>
    </location>
</feature>
<keyword evidence="8 9" id="KW-0472">Membrane</keyword>
<gene>
    <name evidence="11" type="ORF">AVDCRST_MAG59-2580</name>
</gene>
<dbReference type="InterPro" id="IPR038770">
    <property type="entry name" value="Na+/solute_symporter_sf"/>
</dbReference>
<evidence type="ECO:0000313" key="11">
    <source>
        <dbReference type="EMBL" id="CAA9560930.1"/>
    </source>
</evidence>
<keyword evidence="4" id="KW-1003">Cell membrane</keyword>
<dbReference type="PANTHER" id="PTHR32507">
    <property type="entry name" value="NA(+)/H(+) ANTIPORTER 1"/>
    <property type="match status" value="1"/>
</dbReference>
<evidence type="ECO:0000256" key="2">
    <source>
        <dbReference type="ARBA" id="ARBA00022448"/>
    </source>
</evidence>
<evidence type="ECO:0000256" key="3">
    <source>
        <dbReference type="ARBA" id="ARBA00022449"/>
    </source>
</evidence>
<dbReference type="GO" id="GO:0015297">
    <property type="term" value="F:antiporter activity"/>
    <property type="evidence" value="ECO:0007669"/>
    <property type="project" value="UniProtKB-KW"/>
</dbReference>
<evidence type="ECO:0000256" key="6">
    <source>
        <dbReference type="ARBA" id="ARBA00022989"/>
    </source>
</evidence>
<accession>A0A6J4UVB2</accession>
<feature type="domain" description="Cation/H+ exchanger transmembrane" evidence="10">
    <location>
        <begin position="15"/>
        <end position="270"/>
    </location>
</feature>
<comment type="subcellular location">
    <subcellularLocation>
        <location evidence="1">Cell membrane</location>
        <topology evidence="1">Multi-pass membrane protein</topology>
    </subcellularLocation>
</comment>
<feature type="transmembrane region" description="Helical" evidence="9">
    <location>
        <begin position="337"/>
        <end position="357"/>
    </location>
</feature>
<feature type="transmembrane region" description="Helical" evidence="9">
    <location>
        <begin position="194"/>
        <end position="212"/>
    </location>
</feature>
<dbReference type="InterPro" id="IPR006153">
    <property type="entry name" value="Cation/H_exchanger_TM"/>
</dbReference>
<sequence length="447" mass="47146">MTASLWFVLAGLLFVVMALGGSVLKRLPLSTSMLYLVFGVGLGSSGLGLLRFDLVEGAPLLEVFTEIAVLVSLFTAGLKLRVDWRERDWHLPLRLATVSMVVTIALVAAVGVLGLGLPLGAAILLGAILAPTDPVLASDVQVERPGDRDTVRFGLTGEAGMNDGAAFPFVMLGLGLLGLHDLGPSGLRWVGVDLLWATVSGLAVGAVLGTLVGRLTIRLRRDHGEAVGLDEFLVLGLVALSYGLALLLHGYGFLAVFAAGLALRRIERLHTGPELHPVEEGEPIAPADDLATHPETAPAYLASSLLGFNEKLERIGEVALVVVIGSLLNLAEFPLAVVWFVPLLVLAIRPLAVLVGVGRLPVEPSQRRLIAWFGIRGIGSLYYLTYAIEHGVAEPLAGQLAAITLAVIASSVVVHGISVTPLMERYGRRTERMPQPEAGQVSSVADG</sequence>
<dbReference type="GO" id="GO:1902600">
    <property type="term" value="P:proton transmembrane transport"/>
    <property type="evidence" value="ECO:0007669"/>
    <property type="project" value="InterPro"/>
</dbReference>
<dbReference type="PANTHER" id="PTHR32507:SF8">
    <property type="entry name" value="CNH1P"/>
    <property type="match status" value="1"/>
</dbReference>
<keyword evidence="7" id="KW-0406">Ion transport</keyword>
<keyword evidence="6 9" id="KW-1133">Transmembrane helix</keyword>
<feature type="transmembrane region" description="Helical" evidence="9">
    <location>
        <begin position="369"/>
        <end position="388"/>
    </location>
</feature>
<protein>
    <submittedName>
        <fullName evidence="11">Sodium/hydrogen exchanger</fullName>
    </submittedName>
</protein>
<feature type="transmembrane region" description="Helical" evidence="9">
    <location>
        <begin position="400"/>
        <end position="423"/>
    </location>
</feature>
<dbReference type="Gene3D" id="1.20.1530.20">
    <property type="match status" value="1"/>
</dbReference>